<dbReference type="InterPro" id="IPR010982">
    <property type="entry name" value="Lambda_DNA-bd_dom_sf"/>
</dbReference>
<gene>
    <name evidence="5" type="ORF">IXC47_17145</name>
</gene>
<evidence type="ECO:0000313" key="5">
    <source>
        <dbReference type="EMBL" id="MBF8179411.1"/>
    </source>
</evidence>
<sequence>MKITHLDIDVDQWLGALGCAIRNKRKELGLSQEELAHLIQIDRSHMGRIERGERNLTFANILKISAGLKCSPSALLMLAGL</sequence>
<dbReference type="Pfam" id="PF01381">
    <property type="entry name" value="HTH_3"/>
    <property type="match status" value="1"/>
</dbReference>
<dbReference type="PANTHER" id="PTHR46797:SF23">
    <property type="entry name" value="HTH-TYPE TRANSCRIPTIONAL REGULATOR SUTR"/>
    <property type="match status" value="1"/>
</dbReference>
<evidence type="ECO:0000259" key="4">
    <source>
        <dbReference type="PROSITE" id="PS50943"/>
    </source>
</evidence>
<organism evidence="5 6">
    <name type="scientific">Herminiimonas contaminans</name>
    <dbReference type="NCBI Taxonomy" id="1111140"/>
    <lineage>
        <taxon>Bacteria</taxon>
        <taxon>Pseudomonadati</taxon>
        <taxon>Pseudomonadota</taxon>
        <taxon>Betaproteobacteria</taxon>
        <taxon>Burkholderiales</taxon>
        <taxon>Oxalobacteraceae</taxon>
        <taxon>Herminiimonas</taxon>
    </lineage>
</organism>
<reference evidence="5 6" key="1">
    <citation type="submission" date="2020-11" db="EMBL/GenBank/DDBJ databases">
        <title>WGS of Herminiimonas contaminans strain Marseille-Q4544 isolated from planarians Schmidtea mediterranea.</title>
        <authorList>
            <person name="Kangale L."/>
        </authorList>
    </citation>
    <scope>NUCLEOTIDE SEQUENCE [LARGE SCALE GENOMIC DNA]</scope>
    <source>
        <strain evidence="5 6">Marseille-Q4544</strain>
    </source>
</reference>
<keyword evidence="2" id="KW-0238">DNA-binding</keyword>
<evidence type="ECO:0000256" key="3">
    <source>
        <dbReference type="ARBA" id="ARBA00023163"/>
    </source>
</evidence>
<dbReference type="Proteomes" id="UP000657372">
    <property type="component" value="Unassembled WGS sequence"/>
</dbReference>
<dbReference type="InterPro" id="IPR050807">
    <property type="entry name" value="TransReg_Diox_bact_type"/>
</dbReference>
<protein>
    <submittedName>
        <fullName evidence="5">Helix-turn-helix transcriptional regulator</fullName>
    </submittedName>
</protein>
<dbReference type="CDD" id="cd00093">
    <property type="entry name" value="HTH_XRE"/>
    <property type="match status" value="1"/>
</dbReference>
<evidence type="ECO:0000313" key="6">
    <source>
        <dbReference type="Proteomes" id="UP000657372"/>
    </source>
</evidence>
<dbReference type="SUPFAM" id="SSF47413">
    <property type="entry name" value="lambda repressor-like DNA-binding domains"/>
    <property type="match status" value="1"/>
</dbReference>
<evidence type="ECO:0000256" key="2">
    <source>
        <dbReference type="ARBA" id="ARBA00023125"/>
    </source>
</evidence>
<dbReference type="SMART" id="SM00530">
    <property type="entry name" value="HTH_XRE"/>
    <property type="match status" value="1"/>
</dbReference>
<evidence type="ECO:0000256" key="1">
    <source>
        <dbReference type="ARBA" id="ARBA00023015"/>
    </source>
</evidence>
<dbReference type="EMBL" id="JADOEL010000018">
    <property type="protein sequence ID" value="MBF8179411.1"/>
    <property type="molecule type" value="Genomic_DNA"/>
</dbReference>
<proteinExistence type="predicted"/>
<dbReference type="InterPro" id="IPR001387">
    <property type="entry name" value="Cro/C1-type_HTH"/>
</dbReference>
<keyword evidence="3" id="KW-0804">Transcription</keyword>
<keyword evidence="6" id="KW-1185">Reference proteome</keyword>
<comment type="caution">
    <text evidence="5">The sequence shown here is derived from an EMBL/GenBank/DDBJ whole genome shotgun (WGS) entry which is preliminary data.</text>
</comment>
<dbReference type="RefSeq" id="WP_195876452.1">
    <property type="nucleotide sequence ID" value="NZ_JADOEL010000018.1"/>
</dbReference>
<feature type="domain" description="HTH cro/C1-type" evidence="4">
    <location>
        <begin position="21"/>
        <end position="75"/>
    </location>
</feature>
<dbReference type="PROSITE" id="PS50943">
    <property type="entry name" value="HTH_CROC1"/>
    <property type="match status" value="1"/>
</dbReference>
<keyword evidence="1" id="KW-0805">Transcription regulation</keyword>
<accession>A0ABS0EX33</accession>
<dbReference type="PANTHER" id="PTHR46797">
    <property type="entry name" value="HTH-TYPE TRANSCRIPTIONAL REGULATOR"/>
    <property type="match status" value="1"/>
</dbReference>
<name>A0ABS0EX33_9BURK</name>
<dbReference type="Gene3D" id="1.10.260.40">
    <property type="entry name" value="lambda repressor-like DNA-binding domains"/>
    <property type="match status" value="1"/>
</dbReference>